<organism evidence="2">
    <name type="scientific">Volvox carteri f. nagariensis</name>
    <dbReference type="NCBI Taxonomy" id="3068"/>
    <lineage>
        <taxon>Eukaryota</taxon>
        <taxon>Viridiplantae</taxon>
        <taxon>Chlorophyta</taxon>
        <taxon>core chlorophytes</taxon>
        <taxon>Chlorophyceae</taxon>
        <taxon>CS clade</taxon>
        <taxon>Chlamydomonadales</taxon>
        <taxon>Volvocaceae</taxon>
        <taxon>Volvox</taxon>
    </lineage>
</organism>
<reference evidence="1 2" key="1">
    <citation type="journal article" date="2010" name="Science">
        <title>Genomic analysis of organismal complexity in the multicellular green alga Volvox carteri.</title>
        <authorList>
            <person name="Prochnik S.E."/>
            <person name="Umen J."/>
            <person name="Nedelcu A.M."/>
            <person name="Hallmann A."/>
            <person name="Miller S.M."/>
            <person name="Nishii I."/>
            <person name="Ferris P."/>
            <person name="Kuo A."/>
            <person name="Mitros T."/>
            <person name="Fritz-Laylin L.K."/>
            <person name="Hellsten U."/>
            <person name="Chapman J."/>
            <person name="Simakov O."/>
            <person name="Rensing S.A."/>
            <person name="Terry A."/>
            <person name="Pangilinan J."/>
            <person name="Kapitonov V."/>
            <person name="Jurka J."/>
            <person name="Salamov A."/>
            <person name="Shapiro H."/>
            <person name="Schmutz J."/>
            <person name="Grimwood J."/>
            <person name="Lindquist E."/>
            <person name="Lucas S."/>
            <person name="Grigoriev I.V."/>
            <person name="Schmitt R."/>
            <person name="Kirk D."/>
            <person name="Rokhsar D.S."/>
        </authorList>
    </citation>
    <scope>NUCLEOTIDE SEQUENCE [LARGE SCALE GENOMIC DNA]</scope>
    <source>
        <strain evidence="2">f. Nagariensis / Eve</strain>
    </source>
</reference>
<dbReference type="GeneID" id="9624226"/>
<proteinExistence type="predicted"/>
<dbReference type="InParanoid" id="D8U6K9"/>
<evidence type="ECO:0000313" key="2">
    <source>
        <dbReference type="Proteomes" id="UP000001058"/>
    </source>
</evidence>
<accession>D8U6K9</accession>
<dbReference type="AlphaFoldDB" id="D8U6K9"/>
<gene>
    <name evidence="1" type="ORF">VOLCADRAFT_106325</name>
</gene>
<name>D8U6K9_VOLCA</name>
<dbReference type="EMBL" id="GL378362">
    <property type="protein sequence ID" value="EFJ44664.1"/>
    <property type="molecule type" value="Genomic_DNA"/>
</dbReference>
<evidence type="ECO:0000313" key="1">
    <source>
        <dbReference type="EMBL" id="EFJ44664.1"/>
    </source>
</evidence>
<keyword evidence="2" id="KW-1185">Reference proteome</keyword>
<sequence>MSTVSTANATSIRRQCRLPGSLPLRYKHQRTWYRAASGWIFGASPPALFPEYFRQSRPAVLGAVPTNHPYNFRESSPSTHSKAPVELSALEAAQLRSILQDRRAALFWDLDNVDFFKPACSAPLQVHRLRTLVTEAGAQLLSCRAYGNTDTVRRLAVLCVSQDTDFASPLRYLSELGIPTLAISPHDPRRRVCNGVIVRQVYGMNAHICVCGGGCRT</sequence>
<dbReference type="OrthoDB" id="548427at2759"/>
<dbReference type="Proteomes" id="UP000001058">
    <property type="component" value="Unassembled WGS sequence"/>
</dbReference>
<evidence type="ECO:0008006" key="3">
    <source>
        <dbReference type="Google" id="ProtNLM"/>
    </source>
</evidence>
<dbReference type="KEGG" id="vcn:VOLCADRAFT_106325"/>
<protein>
    <recommendedName>
        <fullName evidence="3">NYN domain-containing protein</fullName>
    </recommendedName>
</protein>
<dbReference type="RefSeq" id="XP_002954240.1">
    <property type="nucleotide sequence ID" value="XM_002954194.1"/>
</dbReference>